<gene>
    <name evidence="14" type="ORF">UCREL1_5308</name>
</gene>
<dbReference type="InterPro" id="IPR011050">
    <property type="entry name" value="Pectin_lyase_fold/virulence"/>
</dbReference>
<evidence type="ECO:0000256" key="7">
    <source>
        <dbReference type="ARBA" id="ARBA00022723"/>
    </source>
</evidence>
<evidence type="ECO:0000256" key="8">
    <source>
        <dbReference type="ARBA" id="ARBA00022729"/>
    </source>
</evidence>
<dbReference type="FunFam" id="2.160.20.10:FF:000036">
    <property type="entry name" value="Pectate lyase A"/>
    <property type="match status" value="1"/>
</dbReference>
<dbReference type="Proteomes" id="UP000012174">
    <property type="component" value="Unassembled WGS sequence"/>
</dbReference>
<evidence type="ECO:0000256" key="10">
    <source>
        <dbReference type="ARBA" id="ARBA00023239"/>
    </source>
</evidence>
<dbReference type="InterPro" id="IPR012334">
    <property type="entry name" value="Pectin_lyas_fold"/>
</dbReference>
<dbReference type="AlphaFoldDB" id="M7SMS7"/>
<comment type="cofactor">
    <cofactor evidence="2">
        <name>Ca(2+)</name>
        <dbReference type="ChEBI" id="CHEBI:29108"/>
    </cofactor>
</comment>
<dbReference type="InterPro" id="IPR002022">
    <property type="entry name" value="Pec_lyase"/>
</dbReference>
<dbReference type="PANTHER" id="PTHR31683:SF18">
    <property type="entry name" value="PECTATE LYASE 21-RELATED"/>
    <property type="match status" value="1"/>
</dbReference>
<dbReference type="eggNOG" id="ENOG502S66G">
    <property type="taxonomic scope" value="Eukaryota"/>
</dbReference>
<dbReference type="GO" id="GO:0046872">
    <property type="term" value="F:metal ion binding"/>
    <property type="evidence" value="ECO:0007669"/>
    <property type="project" value="UniProtKB-KW"/>
</dbReference>
<keyword evidence="9" id="KW-0106">Calcium</keyword>
<dbReference type="SUPFAM" id="SSF51126">
    <property type="entry name" value="Pectin lyase-like"/>
    <property type="match status" value="1"/>
</dbReference>
<evidence type="ECO:0000256" key="11">
    <source>
        <dbReference type="RuleBase" id="RU361173"/>
    </source>
</evidence>
<evidence type="ECO:0000256" key="2">
    <source>
        <dbReference type="ARBA" id="ARBA00001913"/>
    </source>
</evidence>
<accession>M7SMS7</accession>
<evidence type="ECO:0000313" key="15">
    <source>
        <dbReference type="Proteomes" id="UP000012174"/>
    </source>
</evidence>
<evidence type="ECO:0000256" key="6">
    <source>
        <dbReference type="ARBA" id="ARBA00022525"/>
    </source>
</evidence>
<keyword evidence="10 11" id="KW-0456">Lyase</keyword>
<dbReference type="EC" id="4.2.2.2" evidence="5"/>
<dbReference type="GO" id="GO:0030570">
    <property type="term" value="F:pectate lyase activity"/>
    <property type="evidence" value="ECO:0007669"/>
    <property type="project" value="UniProtKB-EC"/>
</dbReference>
<keyword evidence="11" id="KW-0624">Polysaccharide degradation</keyword>
<evidence type="ECO:0000259" key="13">
    <source>
        <dbReference type="SMART" id="SM00656"/>
    </source>
</evidence>
<dbReference type="OMA" id="FSNCATK"/>
<feature type="domain" description="Pectate lyase" evidence="13">
    <location>
        <begin position="66"/>
        <end position="280"/>
    </location>
</feature>
<evidence type="ECO:0000256" key="4">
    <source>
        <dbReference type="ARBA" id="ARBA00010980"/>
    </source>
</evidence>
<dbReference type="Pfam" id="PF00544">
    <property type="entry name" value="Pectate_lyase_4"/>
    <property type="match status" value="1"/>
</dbReference>
<dbReference type="EMBL" id="KB706381">
    <property type="protein sequence ID" value="EMR67684.1"/>
    <property type="molecule type" value="Genomic_DNA"/>
</dbReference>
<evidence type="ECO:0000256" key="1">
    <source>
        <dbReference type="ARBA" id="ARBA00000695"/>
    </source>
</evidence>
<dbReference type="STRING" id="1287681.M7SMS7"/>
<sequence>MKFTAVPLFAGLAAAVPLSPYSFPGVPASKVRDVVARQNGSDSTNSATDACDIGFCTQNGGTTGGAAGSTVTVTDVAGLKEAAEADEPAVIIVSGALSGSEKIRVASDKTIYGETGSSIEGVGFYINKANNVIVRNMKISKVLADNGDAIGIQAAQNVWIDHCDLSSDRDHDKDFYDGLLDVTHASDFVTLSNNYLHDHFKASLVGHSDSNGDEDTGHLTITYANNYWQNINSRGPSVRFAKAVHIINNYEENLDTGGVNARMGAQILLESSAFTGVEEAVLSKDSDEVGYVTVDDVDLGGGSNTVEAGTLTIADLPYDPIEALGSAQVASTIPTTAGATL</sequence>
<organism evidence="14 15">
    <name type="scientific">Eutypa lata (strain UCR-EL1)</name>
    <name type="common">Grapevine dieback disease fungus</name>
    <name type="synonym">Eutypa armeniacae</name>
    <dbReference type="NCBI Taxonomy" id="1287681"/>
    <lineage>
        <taxon>Eukaryota</taxon>
        <taxon>Fungi</taxon>
        <taxon>Dikarya</taxon>
        <taxon>Ascomycota</taxon>
        <taxon>Pezizomycotina</taxon>
        <taxon>Sordariomycetes</taxon>
        <taxon>Xylariomycetidae</taxon>
        <taxon>Xylariales</taxon>
        <taxon>Diatrypaceae</taxon>
        <taxon>Eutypa</taxon>
    </lineage>
</organism>
<dbReference type="Gene3D" id="2.160.20.10">
    <property type="entry name" value="Single-stranded right-handed beta-helix, Pectin lyase-like"/>
    <property type="match status" value="1"/>
</dbReference>
<evidence type="ECO:0000313" key="14">
    <source>
        <dbReference type="EMBL" id="EMR67684.1"/>
    </source>
</evidence>
<proteinExistence type="inferred from homology"/>
<name>M7SMS7_EUTLA</name>
<dbReference type="InterPro" id="IPR045032">
    <property type="entry name" value="PEL"/>
</dbReference>
<reference evidence="15" key="1">
    <citation type="journal article" date="2013" name="Genome Announc.">
        <title>Draft genome sequence of the grapevine dieback fungus Eutypa lata UCR-EL1.</title>
        <authorList>
            <person name="Blanco-Ulate B."/>
            <person name="Rolshausen P.E."/>
            <person name="Cantu D."/>
        </authorList>
    </citation>
    <scope>NUCLEOTIDE SEQUENCE [LARGE SCALE GENOMIC DNA]</scope>
    <source>
        <strain evidence="15">UCR-EL1</strain>
    </source>
</reference>
<dbReference type="GO" id="GO:0000272">
    <property type="term" value="P:polysaccharide catabolic process"/>
    <property type="evidence" value="ECO:0007669"/>
    <property type="project" value="UniProtKB-KW"/>
</dbReference>
<keyword evidence="8 12" id="KW-0732">Signal</keyword>
<feature type="chain" id="PRO_5012700573" description="pectate lyase" evidence="12">
    <location>
        <begin position="16"/>
        <end position="341"/>
    </location>
</feature>
<keyword evidence="11" id="KW-0119">Carbohydrate metabolism</keyword>
<dbReference type="GO" id="GO:0005576">
    <property type="term" value="C:extracellular region"/>
    <property type="evidence" value="ECO:0007669"/>
    <property type="project" value="UniProtKB-SubCell"/>
</dbReference>
<dbReference type="KEGG" id="ela:UCREL1_5308"/>
<comment type="subcellular location">
    <subcellularLocation>
        <location evidence="3 11">Secreted</location>
    </subcellularLocation>
</comment>
<evidence type="ECO:0000256" key="5">
    <source>
        <dbReference type="ARBA" id="ARBA00012272"/>
    </source>
</evidence>
<evidence type="ECO:0000256" key="12">
    <source>
        <dbReference type="SAM" id="SignalP"/>
    </source>
</evidence>
<feature type="signal peptide" evidence="12">
    <location>
        <begin position="1"/>
        <end position="15"/>
    </location>
</feature>
<comment type="similarity">
    <text evidence="4 11">Belongs to the polysaccharide lyase 1 family.</text>
</comment>
<dbReference type="SMART" id="SM00656">
    <property type="entry name" value="Amb_all"/>
    <property type="match status" value="1"/>
</dbReference>
<keyword evidence="7" id="KW-0479">Metal-binding</keyword>
<dbReference type="OrthoDB" id="1637350at2759"/>
<dbReference type="PANTHER" id="PTHR31683">
    <property type="entry name" value="PECTATE LYASE 18-RELATED"/>
    <property type="match status" value="1"/>
</dbReference>
<keyword evidence="15" id="KW-1185">Reference proteome</keyword>
<keyword evidence="6 11" id="KW-0964">Secreted</keyword>
<dbReference type="HOGENOM" id="CLU_021894_1_0_1"/>
<comment type="catalytic activity">
    <reaction evidence="1">
        <text>Eliminative cleavage of (1-&gt;4)-alpha-D-galacturonan to give oligosaccharides with 4-deoxy-alpha-D-galact-4-enuronosyl groups at their non-reducing ends.</text>
        <dbReference type="EC" id="4.2.2.2"/>
    </reaction>
</comment>
<evidence type="ECO:0000256" key="9">
    <source>
        <dbReference type="ARBA" id="ARBA00022837"/>
    </source>
</evidence>
<evidence type="ECO:0000256" key="3">
    <source>
        <dbReference type="ARBA" id="ARBA00004613"/>
    </source>
</evidence>
<protein>
    <recommendedName>
        <fullName evidence="5">pectate lyase</fullName>
        <ecNumber evidence="5">4.2.2.2</ecNumber>
    </recommendedName>
</protein>